<dbReference type="EMBL" id="KV454211">
    <property type="protein sequence ID" value="ODQ58875.1"/>
    <property type="molecule type" value="Genomic_DNA"/>
</dbReference>
<accession>A0A1E3P0G9</accession>
<feature type="compositionally biased region" description="Low complexity" evidence="1">
    <location>
        <begin position="1"/>
        <end position="11"/>
    </location>
</feature>
<dbReference type="InterPro" id="IPR029178">
    <property type="entry name" value="Ecm11_C"/>
</dbReference>
<dbReference type="Proteomes" id="UP000094112">
    <property type="component" value="Unassembled WGS sequence"/>
</dbReference>
<name>A0A1E3P0G9_WICAA</name>
<keyword evidence="4" id="KW-1185">Reference proteome</keyword>
<dbReference type="AlphaFoldDB" id="A0A1E3P0G9"/>
<dbReference type="OrthoDB" id="4056678at2759"/>
<sequence length="290" mass="32775">MTASKSSSSISALNEPKVKVEGVSKPKKHVTIKLEPQTINKSNSTGSSSSSIGPTNKKDGNNSNVDKIPITPNEKILKQPNLKSIEDLNISKFYIQPQQQINNTDDDEDTPTKSTSSKKNDSKRINDIKTPSSHQPIKSKKARSFDQTEITPTNTVNPLKKSKPQPVILKKPSIFKPIEESIIENNNEIDGLKLIEIFSNIDDELIKQKYIESSSKNFENWSIQGFQLINYQYEIVKKIIQSRNKLNLKFQLIFGLINTYGNSLENEDLVLNEKMNKLQTLGEEIKNFIK</sequence>
<feature type="compositionally biased region" description="Low complexity" evidence="1">
    <location>
        <begin position="38"/>
        <end position="55"/>
    </location>
</feature>
<feature type="region of interest" description="Disordered" evidence="1">
    <location>
        <begin position="1"/>
        <end position="81"/>
    </location>
</feature>
<evidence type="ECO:0000256" key="1">
    <source>
        <dbReference type="SAM" id="MobiDB-lite"/>
    </source>
</evidence>
<feature type="compositionally biased region" description="Polar residues" evidence="1">
    <location>
        <begin position="145"/>
        <end position="157"/>
    </location>
</feature>
<gene>
    <name evidence="3" type="ORF">WICANDRAFT_63384</name>
</gene>
<reference evidence="3 4" key="1">
    <citation type="journal article" date="2016" name="Proc. Natl. Acad. Sci. U.S.A.">
        <title>Comparative genomics of biotechnologically important yeasts.</title>
        <authorList>
            <person name="Riley R."/>
            <person name="Haridas S."/>
            <person name="Wolfe K.H."/>
            <person name="Lopes M.R."/>
            <person name="Hittinger C.T."/>
            <person name="Goeker M."/>
            <person name="Salamov A.A."/>
            <person name="Wisecaver J.H."/>
            <person name="Long T.M."/>
            <person name="Calvey C.H."/>
            <person name="Aerts A.L."/>
            <person name="Barry K.W."/>
            <person name="Choi C."/>
            <person name="Clum A."/>
            <person name="Coughlan A.Y."/>
            <person name="Deshpande S."/>
            <person name="Douglass A.P."/>
            <person name="Hanson S.J."/>
            <person name="Klenk H.-P."/>
            <person name="LaButti K.M."/>
            <person name="Lapidus A."/>
            <person name="Lindquist E.A."/>
            <person name="Lipzen A.M."/>
            <person name="Meier-Kolthoff J.P."/>
            <person name="Ohm R.A."/>
            <person name="Otillar R.P."/>
            <person name="Pangilinan J.L."/>
            <person name="Peng Y."/>
            <person name="Rokas A."/>
            <person name="Rosa C.A."/>
            <person name="Scheuner C."/>
            <person name="Sibirny A.A."/>
            <person name="Slot J.C."/>
            <person name="Stielow J.B."/>
            <person name="Sun H."/>
            <person name="Kurtzman C.P."/>
            <person name="Blackwell M."/>
            <person name="Grigoriev I.V."/>
            <person name="Jeffries T.W."/>
        </authorList>
    </citation>
    <scope>NUCLEOTIDE SEQUENCE [LARGE SCALE GENOMIC DNA]</scope>
    <source>
        <strain evidence="4">ATCC 58044 / CBS 1984 / NCYC 433 / NRRL Y-366-8</strain>
    </source>
</reference>
<feature type="domain" description="Extracellular mutant protein 11 C-terminal" evidence="2">
    <location>
        <begin position="193"/>
        <end position="285"/>
    </location>
</feature>
<feature type="region of interest" description="Disordered" evidence="1">
    <location>
        <begin position="96"/>
        <end position="163"/>
    </location>
</feature>
<feature type="compositionally biased region" description="Basic and acidic residues" evidence="1">
    <location>
        <begin position="118"/>
        <end position="127"/>
    </location>
</feature>
<evidence type="ECO:0000313" key="4">
    <source>
        <dbReference type="Proteomes" id="UP000094112"/>
    </source>
</evidence>
<evidence type="ECO:0000259" key="2">
    <source>
        <dbReference type="Pfam" id="PF15463"/>
    </source>
</evidence>
<proteinExistence type="predicted"/>
<protein>
    <recommendedName>
        <fullName evidence="2">Extracellular mutant protein 11 C-terminal domain-containing protein</fullName>
    </recommendedName>
</protein>
<dbReference type="Pfam" id="PF15463">
    <property type="entry name" value="ECM11"/>
    <property type="match status" value="1"/>
</dbReference>
<evidence type="ECO:0000313" key="3">
    <source>
        <dbReference type="EMBL" id="ODQ58875.1"/>
    </source>
</evidence>
<dbReference type="GeneID" id="30200783"/>
<organism evidence="3 4">
    <name type="scientific">Wickerhamomyces anomalus (strain ATCC 58044 / CBS 1984 / NCYC 433 / NRRL Y-366-8)</name>
    <name type="common">Yeast</name>
    <name type="synonym">Hansenula anomala</name>
    <dbReference type="NCBI Taxonomy" id="683960"/>
    <lineage>
        <taxon>Eukaryota</taxon>
        <taxon>Fungi</taxon>
        <taxon>Dikarya</taxon>
        <taxon>Ascomycota</taxon>
        <taxon>Saccharomycotina</taxon>
        <taxon>Saccharomycetes</taxon>
        <taxon>Phaffomycetales</taxon>
        <taxon>Wickerhamomycetaceae</taxon>
        <taxon>Wickerhamomyces</taxon>
    </lineage>
</organism>
<dbReference type="RefSeq" id="XP_019038082.1">
    <property type="nucleotide sequence ID" value="XM_019183537.1"/>
</dbReference>